<accession>A0ABS4JX50</accession>
<gene>
    <name evidence="1" type="ORF">J2Z79_003562</name>
</gene>
<dbReference type="EMBL" id="JAGGLG010000049">
    <property type="protein sequence ID" value="MBP2020108.1"/>
    <property type="molecule type" value="Genomic_DNA"/>
</dbReference>
<keyword evidence="2" id="KW-1185">Reference proteome</keyword>
<reference evidence="1 2" key="1">
    <citation type="submission" date="2021-03" db="EMBL/GenBank/DDBJ databases">
        <title>Genomic Encyclopedia of Type Strains, Phase IV (KMG-IV): sequencing the most valuable type-strain genomes for metagenomic binning, comparative biology and taxonomic classification.</title>
        <authorList>
            <person name="Goeker M."/>
        </authorList>
    </citation>
    <scope>NUCLEOTIDE SEQUENCE [LARGE SCALE GENOMIC DNA]</scope>
    <source>
        <strain evidence="1 2">DSM 27138</strain>
    </source>
</reference>
<organism evidence="1 2">
    <name type="scientific">Symbiobacterium terraclitae</name>
    <dbReference type="NCBI Taxonomy" id="557451"/>
    <lineage>
        <taxon>Bacteria</taxon>
        <taxon>Bacillati</taxon>
        <taxon>Bacillota</taxon>
        <taxon>Clostridia</taxon>
        <taxon>Eubacteriales</taxon>
        <taxon>Symbiobacteriaceae</taxon>
        <taxon>Symbiobacterium</taxon>
    </lineage>
</organism>
<evidence type="ECO:0000313" key="2">
    <source>
        <dbReference type="Proteomes" id="UP001519289"/>
    </source>
</evidence>
<dbReference type="Proteomes" id="UP001519289">
    <property type="component" value="Unassembled WGS sequence"/>
</dbReference>
<dbReference type="RefSeq" id="WP_209468209.1">
    <property type="nucleotide sequence ID" value="NZ_JAGGLG010000049.1"/>
</dbReference>
<comment type="caution">
    <text evidence="1">The sequence shown here is derived from an EMBL/GenBank/DDBJ whole genome shotgun (WGS) entry which is preliminary data.</text>
</comment>
<name>A0ABS4JX50_9FIRM</name>
<protein>
    <submittedName>
        <fullName evidence="1">Uncharacterized protein</fullName>
    </submittedName>
</protein>
<sequence length="48" mass="5372">MPWIGTLHLQILQSILRGWSDVVIRHFRLGTNADRSGGAGQGRTEKIE</sequence>
<evidence type="ECO:0000313" key="1">
    <source>
        <dbReference type="EMBL" id="MBP2020108.1"/>
    </source>
</evidence>
<proteinExistence type="predicted"/>